<accession>A0A3S0QMU5</accession>
<keyword evidence="1 2" id="KW-0732">Signal</keyword>
<comment type="caution">
    <text evidence="3">The sequence shown here is derived from an EMBL/GenBank/DDBJ whole genome shotgun (WGS) entry which is preliminary data.</text>
</comment>
<dbReference type="EMBL" id="RXNR01000115">
    <property type="protein sequence ID" value="RTQ86566.1"/>
    <property type="molecule type" value="Genomic_DNA"/>
</dbReference>
<dbReference type="PIRSF" id="PIRSF002825">
    <property type="entry name" value="CfbpA"/>
    <property type="match status" value="1"/>
</dbReference>
<feature type="signal peptide" evidence="2">
    <location>
        <begin position="1"/>
        <end position="22"/>
    </location>
</feature>
<dbReference type="AlphaFoldDB" id="A0A3S0QMU5"/>
<evidence type="ECO:0000313" key="3">
    <source>
        <dbReference type="EMBL" id="RTQ86566.1"/>
    </source>
</evidence>
<sequence>MKKSLFALTGFTALFLAACSSGDESKTNEATANTTPTEEITTIEEVQQTEPLVVYLNDFDELIEPLFEEETGYDIELVAGNGAEIQSRIESEKGNPNWDVVWMDGQASFSRWDQEGIFLKDLALENEANLNDFGISLLPEDKAYYPTGAHAAGILVYNTNEISAEDAPKTWADLADPKFKDIVGMADPSIAAPAFPFVSWFFEDLGMDGGKEYFASLFNNGAKVYPKNPNIVEALLAGDLKVAALQESNAYKMKQDGEPIEIVWPEEGAPASVRYAAISKDTDQAEVAKAFINFLLEKETQDEMVAAGVEGYYTSSVKDVASPKERDANAPLLVADPELAAENEAEIKSWFADQSVQ</sequence>
<proteinExistence type="predicted"/>
<dbReference type="Proteomes" id="UP000276349">
    <property type="component" value="Unassembled WGS sequence"/>
</dbReference>
<evidence type="ECO:0000256" key="1">
    <source>
        <dbReference type="ARBA" id="ARBA00022729"/>
    </source>
</evidence>
<evidence type="ECO:0000313" key="4">
    <source>
        <dbReference type="Proteomes" id="UP000276349"/>
    </source>
</evidence>
<dbReference type="OrthoDB" id="9791045at2"/>
<dbReference type="Gene3D" id="3.40.190.10">
    <property type="entry name" value="Periplasmic binding protein-like II"/>
    <property type="match status" value="2"/>
</dbReference>
<protein>
    <submittedName>
        <fullName evidence="3">Extracellular solute-binding protein</fullName>
    </submittedName>
</protein>
<dbReference type="SUPFAM" id="SSF53850">
    <property type="entry name" value="Periplasmic binding protein-like II"/>
    <property type="match status" value="1"/>
</dbReference>
<dbReference type="PROSITE" id="PS51257">
    <property type="entry name" value="PROKAR_LIPOPROTEIN"/>
    <property type="match status" value="1"/>
</dbReference>
<feature type="chain" id="PRO_5018774162" evidence="2">
    <location>
        <begin position="23"/>
        <end position="357"/>
    </location>
</feature>
<organism evidence="3 4">
    <name type="scientific">Lysinibacillus telephonicus</name>
    <dbReference type="NCBI Taxonomy" id="1714840"/>
    <lineage>
        <taxon>Bacteria</taxon>
        <taxon>Bacillati</taxon>
        <taxon>Bacillota</taxon>
        <taxon>Bacilli</taxon>
        <taxon>Bacillales</taxon>
        <taxon>Bacillaceae</taxon>
        <taxon>Lysinibacillus</taxon>
    </lineage>
</organism>
<gene>
    <name evidence="3" type="ORF">EKG35_19975</name>
</gene>
<dbReference type="RefSeq" id="WP_126296314.1">
    <property type="nucleotide sequence ID" value="NZ_CP185866.1"/>
</dbReference>
<dbReference type="Pfam" id="PF13343">
    <property type="entry name" value="SBP_bac_6"/>
    <property type="match status" value="1"/>
</dbReference>
<evidence type="ECO:0000256" key="2">
    <source>
        <dbReference type="SAM" id="SignalP"/>
    </source>
</evidence>
<name>A0A3S0QMU5_9BACI</name>
<reference evidence="3 4" key="1">
    <citation type="submission" date="2018-12" db="EMBL/GenBank/DDBJ databases">
        <authorList>
            <person name="Yu L."/>
        </authorList>
    </citation>
    <scope>NUCLEOTIDE SEQUENCE [LARGE SCALE GENOMIC DNA]</scope>
    <source>
        <strain evidence="3 4">S5H2222</strain>
    </source>
</reference>
<dbReference type="PANTHER" id="PTHR30006">
    <property type="entry name" value="THIAMINE-BINDING PERIPLASMIC PROTEIN-RELATED"/>
    <property type="match status" value="1"/>
</dbReference>
<keyword evidence="4" id="KW-1185">Reference proteome</keyword>
<dbReference type="InterPro" id="IPR026045">
    <property type="entry name" value="Ferric-bd"/>
</dbReference>